<evidence type="ECO:0000256" key="8">
    <source>
        <dbReference type="ARBA" id="ARBA00022695"/>
    </source>
</evidence>
<dbReference type="GO" id="GO:0042597">
    <property type="term" value="C:periplasmic space"/>
    <property type="evidence" value="ECO:0007669"/>
    <property type="project" value="UniProtKB-SubCell"/>
</dbReference>
<evidence type="ECO:0000256" key="2">
    <source>
        <dbReference type="ARBA" id="ARBA00002357"/>
    </source>
</evidence>
<keyword evidence="8 16" id="KW-0548">Nucleotidyltransferase</keyword>
<dbReference type="FunFam" id="3.40.50.300:FF:000119">
    <property type="entry name" value="Sulfate adenylyltransferase subunit 1"/>
    <property type="match status" value="1"/>
</dbReference>
<dbReference type="Pfam" id="PF00009">
    <property type="entry name" value="GTP_EFTU"/>
    <property type="match status" value="1"/>
</dbReference>
<evidence type="ECO:0000256" key="16">
    <source>
        <dbReference type="HAMAP-Rule" id="MF_00062"/>
    </source>
</evidence>
<dbReference type="Gene3D" id="3.40.50.300">
    <property type="entry name" value="P-loop containing nucleotide triphosphate hydrolases"/>
    <property type="match status" value="1"/>
</dbReference>
<dbReference type="PANTHER" id="PTHR30368">
    <property type="entry name" value="SULFATE-BINDING PROTEIN"/>
    <property type="match status" value="1"/>
</dbReference>
<dbReference type="GO" id="GO:0140104">
    <property type="term" value="F:molecular carrier activity"/>
    <property type="evidence" value="ECO:0007669"/>
    <property type="project" value="InterPro"/>
</dbReference>
<dbReference type="PATRIC" id="fig|270351.10.peg.3656"/>
<dbReference type="UniPathway" id="UPA00140">
    <property type="reaction ID" value="UER00204"/>
</dbReference>
<dbReference type="InterPro" id="IPR000795">
    <property type="entry name" value="T_Tr_GTP-bd_dom"/>
</dbReference>
<dbReference type="SUPFAM" id="SSF50465">
    <property type="entry name" value="EF-Tu/eEF-1alpha/eIF2-gamma C-terminal domain"/>
    <property type="match status" value="1"/>
</dbReference>
<evidence type="ECO:0000256" key="13">
    <source>
        <dbReference type="ARBA" id="ARBA00023134"/>
    </source>
</evidence>
<dbReference type="GO" id="GO:0005524">
    <property type="term" value="F:ATP binding"/>
    <property type="evidence" value="ECO:0007669"/>
    <property type="project" value="UniProtKB-KW"/>
</dbReference>
<dbReference type="Gene3D" id="2.40.30.10">
    <property type="entry name" value="Translation factors"/>
    <property type="match status" value="2"/>
</dbReference>
<dbReference type="EC" id="2.7.7.4" evidence="16"/>
<dbReference type="OrthoDB" id="9804504at2"/>
<evidence type="ECO:0000256" key="7">
    <source>
        <dbReference type="ARBA" id="ARBA00022679"/>
    </source>
</evidence>
<comment type="similarity">
    <text evidence="4">Belongs to the prokaryotic sulfate-binding protein family.</text>
</comment>
<gene>
    <name evidence="16 19" type="primary">cysN</name>
    <name evidence="19" type="ORF">Maq22A_c18930</name>
</gene>
<dbReference type="STRING" id="270351.Maq22A_c18930"/>
<keyword evidence="6" id="KW-0813">Transport</keyword>
<comment type="function">
    <text evidence="16">With CysD forms the ATP sulfurylase (ATPS) that catalyzes the adenylation of sulfate producing adenosine 5'-phosphosulfate (APS) and diphosphate, the first enzymatic step in sulfur assimilation pathway. APS synthesis involves the formation of a high-energy phosphoric-sulfuric acid anhydride bond driven by GTP hydrolysis by CysN coupled to ATP hydrolysis by CysD.</text>
</comment>
<dbReference type="GO" id="GO:1902358">
    <property type="term" value="P:sulfate transmembrane transport"/>
    <property type="evidence" value="ECO:0007669"/>
    <property type="project" value="InterPro"/>
</dbReference>
<dbReference type="GO" id="GO:1901681">
    <property type="term" value="F:sulfur compound binding"/>
    <property type="evidence" value="ECO:0007669"/>
    <property type="project" value="InterPro"/>
</dbReference>
<evidence type="ECO:0000256" key="14">
    <source>
        <dbReference type="ARBA" id="ARBA00024872"/>
    </source>
</evidence>
<dbReference type="NCBIfam" id="TIGR02034">
    <property type="entry name" value="CysN"/>
    <property type="match status" value="1"/>
</dbReference>
<sequence length="806" mass="86320">MTVHQSTRAFGYEAFLAAHQRKEVLRFITCGSVDDGKSTLIGRLLHDTKQIFDDQVSALERDSRRHGTRGGELDLALLVDGLQAEREQGITIDVAYRFFSTERRSFIVADTPGHVQYTRNMATGASTAEVAVLLVDARKGLSPQTKRHALLVSMLGIRRVVLAVNKMDLIGWSQDRFEAIVAEFQAFAKDLRFTDVTGIPLSAANGDNVVLPGTAAPWYTGAPLLQYLEEVPAHVEEEAAPFRMAVQWVNRPNSDFRGFSGLIASGAVAVGDKVVVAPAGTPSTVARIYTYDGDLERAIAGQSVTLVLADEVDASRGSVITAAAQPPIVSDRLEVRLFWANEAELTPGATYLAKVGTVTANAVVEAVRARIDTETGQGVPAESLNANDIGDVTLSLDRKVAVDAYRQNRDTGSLILIDRATTDTAALGLVQALPAAPQGGARTDANKTEPKTGEAPAGGGLLGSLKRLFRGSSLALVAGASLLALAGAPAPVKAQTLLNVSYDPTRELYRAIDAAFAKEWKAKTGETVTVRASHGGSGAQARSVIDGLPADVVTLALASDIDAIAARSKKLPAEWQTRLPNNSTPYTSTIVFLVRKGNPKGVKDWDDLVKPGLQVITPNPKTSGGARWNYLGAYAYALAKNGNDEAKAKDFVTALFKNVPVLDTGARGATTTFVQRGLGDVLIAWENEAFLADEEFGKGKFDIVVPSISILAEPPVALIDANVDQKGTRKQAEAYLQFLYTPEAQKIIAKNFYRPRDEAAADKADLARFPKLKLVTIDDTFGGWAKAQKTHFDDGGVFDAILKSRQ</sequence>
<dbReference type="InterPro" id="IPR031157">
    <property type="entry name" value="G_TR_CS"/>
</dbReference>
<dbReference type="SUPFAM" id="SSF50447">
    <property type="entry name" value="Translation proteins"/>
    <property type="match status" value="1"/>
</dbReference>
<evidence type="ECO:0000256" key="5">
    <source>
        <dbReference type="ARBA" id="ARBA00011760"/>
    </source>
</evidence>
<dbReference type="InterPro" id="IPR005669">
    <property type="entry name" value="Thiosulph/SO4-bd"/>
</dbReference>
<keyword evidence="12 16" id="KW-0067">ATP-binding</keyword>
<comment type="function">
    <text evidence="2">APS kinase catalyzes the synthesis of activated sulfate.</text>
</comment>
<name>A0A0C6FE72_9HYPH</name>
<keyword evidence="7 16" id="KW-0808">Transferase</keyword>
<comment type="subunit">
    <text evidence="5">Sulfate-activating enzymes, NodP and NodQ, may be physically associated.</text>
</comment>
<evidence type="ECO:0000256" key="9">
    <source>
        <dbReference type="ARBA" id="ARBA00022729"/>
    </source>
</evidence>
<evidence type="ECO:0000259" key="18">
    <source>
        <dbReference type="PROSITE" id="PS51722"/>
    </source>
</evidence>
<protein>
    <recommendedName>
        <fullName evidence="16">Sulfate adenylyltransferase subunit 1</fullName>
        <ecNumber evidence="16">2.7.7.4</ecNumber>
    </recommendedName>
    <alternativeName>
        <fullName evidence="16">ATP-sulfurylase large subunit</fullName>
    </alternativeName>
    <alternativeName>
        <fullName evidence="16">Sulfate adenylate transferase</fullName>
        <shortName evidence="16">SAT</shortName>
    </alternativeName>
</protein>
<dbReference type="CDD" id="cd01005">
    <property type="entry name" value="PBP2_CysP"/>
    <property type="match status" value="1"/>
</dbReference>
<dbReference type="HAMAP" id="MF_00062">
    <property type="entry name" value="Sulf_adenylyltr_sub1"/>
    <property type="match status" value="1"/>
</dbReference>
<dbReference type="InterPro" id="IPR044139">
    <property type="entry name" value="CysN_NoDQ_III"/>
</dbReference>
<dbReference type="PROSITE" id="PS00757">
    <property type="entry name" value="PROK_SULFATE_BIND_2"/>
    <property type="match status" value="1"/>
</dbReference>
<dbReference type="PANTHER" id="PTHR30368:SF2">
    <property type="entry name" value="SULFATE-BINDING PROTEIN"/>
    <property type="match status" value="1"/>
</dbReference>
<feature type="binding site" evidence="16">
    <location>
        <begin position="110"/>
        <end position="114"/>
    </location>
    <ligand>
        <name>GTP</name>
        <dbReference type="ChEBI" id="CHEBI:37565"/>
    </ligand>
</feature>
<evidence type="ECO:0000313" key="19">
    <source>
        <dbReference type="EMBL" id="BAQ46863.1"/>
    </source>
</evidence>
<dbReference type="InterPro" id="IPR009001">
    <property type="entry name" value="Transl_elong_EF1A/Init_IF2_C"/>
</dbReference>
<feature type="binding site" evidence="16">
    <location>
        <begin position="165"/>
        <end position="168"/>
    </location>
    <ligand>
        <name>GTP</name>
        <dbReference type="ChEBI" id="CHEBI:37565"/>
    </ligand>
</feature>
<evidence type="ECO:0000256" key="3">
    <source>
        <dbReference type="ARBA" id="ARBA00004418"/>
    </source>
</evidence>
<dbReference type="NCBIfam" id="NF008106">
    <property type="entry name" value="PRK10852.1"/>
    <property type="match status" value="1"/>
</dbReference>
<dbReference type="NCBIfam" id="NF008022">
    <property type="entry name" value="PRK10752.1"/>
    <property type="match status" value="1"/>
</dbReference>
<dbReference type="CDD" id="cd04166">
    <property type="entry name" value="CysN_ATPS"/>
    <property type="match status" value="1"/>
</dbReference>
<dbReference type="AlphaFoldDB" id="A0A0C6FE72"/>
<dbReference type="CDD" id="cd03695">
    <property type="entry name" value="CysN_NodQ_II"/>
    <property type="match status" value="1"/>
</dbReference>
<dbReference type="InterPro" id="IPR034408">
    <property type="entry name" value="Sulphate/thiosulphate_BS"/>
</dbReference>
<comment type="subcellular location">
    <subcellularLocation>
        <location evidence="3">Periplasm</location>
    </subcellularLocation>
</comment>
<dbReference type="PROSITE" id="PS51722">
    <property type="entry name" value="G_TR_2"/>
    <property type="match status" value="1"/>
</dbReference>
<feature type="region of interest" description="Disordered" evidence="17">
    <location>
        <begin position="438"/>
        <end position="457"/>
    </location>
</feature>
<feature type="domain" description="Tr-type G" evidence="18">
    <location>
        <begin position="22"/>
        <end position="238"/>
    </location>
</feature>
<proteinExistence type="inferred from homology"/>
<dbReference type="NCBIfam" id="TIGR00971">
    <property type="entry name" value="3a0106s03"/>
    <property type="match status" value="1"/>
</dbReference>
<evidence type="ECO:0000256" key="15">
    <source>
        <dbReference type="ARBA" id="ARBA00049370"/>
    </source>
</evidence>
<comment type="similarity">
    <text evidence="16">Belongs to the TRAFAC class translation factor GTPase superfamily. Classic translation factor GTPase family. CysN/NodQ subfamily.</text>
</comment>
<dbReference type="InterPro" id="IPR044138">
    <property type="entry name" value="CysN_II"/>
</dbReference>
<dbReference type="PROSITE" id="PS00301">
    <property type="entry name" value="G_TR_1"/>
    <property type="match status" value="1"/>
</dbReference>
<dbReference type="NCBIfam" id="NF003478">
    <property type="entry name" value="PRK05124.1"/>
    <property type="match status" value="1"/>
</dbReference>
<dbReference type="Gene3D" id="3.40.190.10">
    <property type="entry name" value="Periplasmic binding protein-like II"/>
    <property type="match status" value="2"/>
</dbReference>
<dbReference type="InterPro" id="IPR041757">
    <property type="entry name" value="CysN_GTP-bd"/>
</dbReference>
<dbReference type="GO" id="GO:0005525">
    <property type="term" value="F:GTP binding"/>
    <property type="evidence" value="ECO:0007669"/>
    <property type="project" value="UniProtKB-UniRule"/>
</dbReference>
<dbReference type="PRINTS" id="PR00315">
    <property type="entry name" value="ELONGATNFCT"/>
</dbReference>
<dbReference type="Pfam" id="PF13531">
    <property type="entry name" value="SBP_bac_11"/>
    <property type="match status" value="1"/>
</dbReference>
<dbReference type="InterPro" id="IPR009000">
    <property type="entry name" value="Transl_B-barrel_sf"/>
</dbReference>
<reference evidence="20" key="2">
    <citation type="submission" date="2015-01" db="EMBL/GenBank/DDBJ databases">
        <title>Complete genome sequence of Methylobacterium aquaticum strain 22A.</title>
        <authorList>
            <person name="Tani A."/>
            <person name="Ogura Y."/>
            <person name="Hayashi T."/>
        </authorList>
    </citation>
    <scope>NUCLEOTIDE SEQUENCE [LARGE SCALE GENOMIC DNA]</scope>
    <source>
        <strain evidence="20">MA-22A</strain>
    </source>
</reference>
<keyword evidence="11" id="KW-0574">Periplasm</keyword>
<accession>A0A0C6FE72</accession>
<evidence type="ECO:0000256" key="12">
    <source>
        <dbReference type="ARBA" id="ARBA00022840"/>
    </source>
</evidence>
<evidence type="ECO:0000256" key="4">
    <source>
        <dbReference type="ARBA" id="ARBA00006099"/>
    </source>
</evidence>
<feature type="binding site" evidence="16">
    <location>
        <begin position="31"/>
        <end position="38"/>
    </location>
    <ligand>
        <name>GTP</name>
        <dbReference type="ChEBI" id="CHEBI:37565"/>
    </ligand>
</feature>
<comment type="subunit">
    <text evidence="16">Heterodimer composed of CysD, the smaller subunit, and CysN.</text>
</comment>
<dbReference type="EMBL" id="AP014704">
    <property type="protein sequence ID" value="BAQ46863.1"/>
    <property type="molecule type" value="Genomic_DNA"/>
</dbReference>
<comment type="function">
    <text evidence="14">Proposed to provide activated sulfate for transfer to Nod factor. ATP sulfurylase may be the GTPase, regulating ATP sulfurylase activity.</text>
</comment>
<keyword evidence="10 16" id="KW-0547">Nucleotide-binding</keyword>
<dbReference type="GO" id="GO:0004781">
    <property type="term" value="F:sulfate adenylyltransferase (ATP) activity"/>
    <property type="evidence" value="ECO:0007669"/>
    <property type="project" value="UniProtKB-UniRule"/>
</dbReference>
<keyword evidence="9" id="KW-0732">Signal</keyword>
<comment type="catalytic activity">
    <reaction evidence="15 16">
        <text>sulfate + ATP + H(+) = adenosine 5'-phosphosulfate + diphosphate</text>
        <dbReference type="Rhea" id="RHEA:18133"/>
        <dbReference type="ChEBI" id="CHEBI:15378"/>
        <dbReference type="ChEBI" id="CHEBI:16189"/>
        <dbReference type="ChEBI" id="CHEBI:30616"/>
        <dbReference type="ChEBI" id="CHEBI:33019"/>
        <dbReference type="ChEBI" id="CHEBI:58243"/>
        <dbReference type="EC" id="2.7.7.4"/>
    </reaction>
</comment>
<dbReference type="SUPFAM" id="SSF52540">
    <property type="entry name" value="P-loop containing nucleoside triphosphate hydrolases"/>
    <property type="match status" value="1"/>
</dbReference>
<dbReference type="InterPro" id="IPR054696">
    <property type="entry name" value="GTP-eEF1A_C"/>
</dbReference>
<dbReference type="InterPro" id="IPR011779">
    <property type="entry name" value="SO4_adenylTrfase_lsu"/>
</dbReference>
<dbReference type="GO" id="GO:0070814">
    <property type="term" value="P:hydrogen sulfide biosynthetic process"/>
    <property type="evidence" value="ECO:0007669"/>
    <property type="project" value="UniProtKB-UniRule"/>
</dbReference>
<keyword evidence="13 16" id="KW-0342">GTP-binding</keyword>
<dbReference type="Pfam" id="PF22594">
    <property type="entry name" value="GTP-eEF1A_C"/>
    <property type="match status" value="1"/>
</dbReference>
<evidence type="ECO:0000313" key="20">
    <source>
        <dbReference type="Proteomes" id="UP000061432"/>
    </source>
</evidence>
<dbReference type="KEGG" id="maqu:Maq22A_c18930"/>
<dbReference type="GO" id="GO:0004020">
    <property type="term" value="F:adenylylsulfate kinase activity"/>
    <property type="evidence" value="ECO:0007669"/>
    <property type="project" value="UniProtKB-EC"/>
</dbReference>
<reference evidence="19 20" key="1">
    <citation type="journal article" date="2015" name="Genome Announc.">
        <title>Complete Genome Sequence of Methylobacterium aquaticum Strain 22A, Isolated from Racomitrium japonicum Moss.</title>
        <authorList>
            <person name="Tani A."/>
            <person name="Ogura Y."/>
            <person name="Hayashi T."/>
            <person name="Kimbara K."/>
        </authorList>
    </citation>
    <scope>NUCLEOTIDE SEQUENCE [LARGE SCALE GENOMIC DNA]</scope>
    <source>
        <strain evidence="19 20">MA-22A</strain>
    </source>
</reference>
<comment type="catalytic activity">
    <reaction evidence="1">
        <text>adenosine 5'-phosphosulfate + ATP = 3'-phosphoadenylyl sulfate + ADP + H(+)</text>
        <dbReference type="Rhea" id="RHEA:24152"/>
        <dbReference type="ChEBI" id="CHEBI:15378"/>
        <dbReference type="ChEBI" id="CHEBI:30616"/>
        <dbReference type="ChEBI" id="CHEBI:58243"/>
        <dbReference type="ChEBI" id="CHEBI:58339"/>
        <dbReference type="ChEBI" id="CHEBI:456216"/>
        <dbReference type="EC" id="2.7.1.25"/>
    </reaction>
</comment>
<dbReference type="SUPFAM" id="SSF53850">
    <property type="entry name" value="Periplasmic binding protein-like II"/>
    <property type="match status" value="1"/>
</dbReference>
<evidence type="ECO:0000256" key="10">
    <source>
        <dbReference type="ARBA" id="ARBA00022741"/>
    </source>
</evidence>
<comment type="pathway">
    <text evidence="16">Sulfur metabolism; hydrogen sulfide biosynthesis; sulfite from sulfate: step 1/3.</text>
</comment>
<evidence type="ECO:0000256" key="17">
    <source>
        <dbReference type="SAM" id="MobiDB-lite"/>
    </source>
</evidence>
<dbReference type="GO" id="GO:0000103">
    <property type="term" value="P:sulfate assimilation"/>
    <property type="evidence" value="ECO:0007669"/>
    <property type="project" value="UniProtKB-UniRule"/>
</dbReference>
<dbReference type="Proteomes" id="UP000061432">
    <property type="component" value="Chromosome"/>
</dbReference>
<dbReference type="InterPro" id="IPR027417">
    <property type="entry name" value="P-loop_NTPase"/>
</dbReference>
<organism evidence="19 20">
    <name type="scientific">Methylobacterium aquaticum</name>
    <dbReference type="NCBI Taxonomy" id="270351"/>
    <lineage>
        <taxon>Bacteria</taxon>
        <taxon>Pseudomonadati</taxon>
        <taxon>Pseudomonadota</taxon>
        <taxon>Alphaproteobacteria</taxon>
        <taxon>Hyphomicrobiales</taxon>
        <taxon>Methylobacteriaceae</taxon>
        <taxon>Methylobacterium</taxon>
    </lineage>
</organism>
<evidence type="ECO:0000256" key="6">
    <source>
        <dbReference type="ARBA" id="ARBA00022448"/>
    </source>
</evidence>
<evidence type="ECO:0000256" key="11">
    <source>
        <dbReference type="ARBA" id="ARBA00022764"/>
    </source>
</evidence>
<dbReference type="GO" id="GO:0003924">
    <property type="term" value="F:GTPase activity"/>
    <property type="evidence" value="ECO:0007669"/>
    <property type="project" value="InterPro"/>
</dbReference>
<dbReference type="CDD" id="cd04095">
    <property type="entry name" value="CysN_NoDQ_III"/>
    <property type="match status" value="1"/>
</dbReference>
<evidence type="ECO:0000256" key="1">
    <source>
        <dbReference type="ARBA" id="ARBA00001823"/>
    </source>
</evidence>